<dbReference type="KEGG" id="rsq:Rsph17025_4080"/>
<sequence>MISLSRTAGSANCETELRPNDRLLKAEGAERDLEQPVVRYKILGGADGADLLGEIGHVLPHLLALVVDLALTLHRALEEAPAGIARQGGPAGCSSHAHDGEMARLPGQEAP</sequence>
<dbReference type="EMBL" id="CP000663">
    <property type="protein sequence ID" value="ABP72932.1"/>
    <property type="molecule type" value="Genomic_DNA"/>
</dbReference>
<evidence type="ECO:0000256" key="1">
    <source>
        <dbReference type="SAM" id="MobiDB-lite"/>
    </source>
</evidence>
<proteinExistence type="predicted"/>
<gene>
    <name evidence="2" type="ordered locus">Rsph17025_4080</name>
</gene>
<keyword evidence="2" id="KW-0614">Plasmid</keyword>
<protein>
    <submittedName>
        <fullName evidence="2">Uncharacterized protein</fullName>
    </submittedName>
</protein>
<reference evidence="2" key="1">
    <citation type="submission" date="2007-04" db="EMBL/GenBank/DDBJ databases">
        <title>Complete sequence of plasmid pRSPA02 of Rhodobacter sphaeroides ATCC 17025.</title>
        <authorList>
            <consortium name="US DOE Joint Genome Institute"/>
            <person name="Copeland A."/>
            <person name="Lucas S."/>
            <person name="Lapidus A."/>
            <person name="Barry K."/>
            <person name="Detter J.C."/>
            <person name="Glavina del Rio T."/>
            <person name="Hammon N."/>
            <person name="Israni S."/>
            <person name="Dalin E."/>
            <person name="Tice H."/>
            <person name="Pitluck S."/>
            <person name="Chertkov O."/>
            <person name="Brettin T."/>
            <person name="Bruce D."/>
            <person name="Han C."/>
            <person name="Schmutz J."/>
            <person name="Larimer F."/>
            <person name="Land M."/>
            <person name="Hauser L."/>
            <person name="Kyrpides N."/>
            <person name="Kim E."/>
            <person name="Richardson P."/>
            <person name="Mackenzie C."/>
            <person name="Choudhary M."/>
            <person name="Donohue T.J."/>
            <person name="Kaplan S."/>
        </authorList>
    </citation>
    <scope>NUCLEOTIDE SEQUENCE [LARGE SCALE GENOMIC DNA]</scope>
    <source>
        <strain evidence="2">ATCC 17025</strain>
        <plasmid evidence="2">pRSPA02</plasmid>
    </source>
</reference>
<dbReference type="AlphaFoldDB" id="A4WZW8"/>
<feature type="region of interest" description="Disordered" evidence="1">
    <location>
        <begin position="84"/>
        <end position="111"/>
    </location>
</feature>
<dbReference type="HOGENOM" id="CLU_2156414_0_0_5"/>
<evidence type="ECO:0000313" key="2">
    <source>
        <dbReference type="EMBL" id="ABP72932.1"/>
    </source>
</evidence>
<accession>A4WZW8</accession>
<geneLocation type="plasmid" evidence="2">
    <name>pRSPA02</name>
</geneLocation>
<name>A4WZW8_CERS5</name>
<organism evidence="2">
    <name type="scientific">Cereibacter sphaeroides (strain ATCC 17025 / ATH 2.4.3)</name>
    <name type="common">Rhodobacter sphaeroides</name>
    <dbReference type="NCBI Taxonomy" id="349102"/>
    <lineage>
        <taxon>Bacteria</taxon>
        <taxon>Pseudomonadati</taxon>
        <taxon>Pseudomonadota</taxon>
        <taxon>Alphaproteobacteria</taxon>
        <taxon>Rhodobacterales</taxon>
        <taxon>Paracoccaceae</taxon>
        <taxon>Cereibacter</taxon>
    </lineage>
</organism>